<accession>A0A2S0KBY4</accession>
<evidence type="ECO:0000313" key="1">
    <source>
        <dbReference type="EMBL" id="AVL99197.1"/>
    </source>
</evidence>
<dbReference type="PRINTS" id="PR00420">
    <property type="entry name" value="RNGMNOXGNASE"/>
</dbReference>
<dbReference type="InterPro" id="IPR036188">
    <property type="entry name" value="FAD/NAD-bd_sf"/>
</dbReference>
<dbReference type="AlphaFoldDB" id="A0A2S0KBY4"/>
<name>A0A2S0KBY4_9ACTN</name>
<dbReference type="Gene3D" id="3.50.50.60">
    <property type="entry name" value="FAD/NAD(P)-binding domain"/>
    <property type="match status" value="1"/>
</dbReference>
<dbReference type="RefSeq" id="WP_105940933.1">
    <property type="nucleotide sequence ID" value="NZ_CP027433.1"/>
</dbReference>
<dbReference type="OrthoDB" id="833207at2"/>
<evidence type="ECO:0000313" key="2">
    <source>
        <dbReference type="Proteomes" id="UP000239814"/>
    </source>
</evidence>
<keyword evidence="2" id="KW-1185">Reference proteome</keyword>
<protein>
    <submittedName>
        <fullName evidence="1">FAD-dependent oxidoreductase</fullName>
    </submittedName>
</protein>
<sequence length="474" mass="49837">MTTAIVVGGGPNGLAAGLQLARHGVDVTVLEAADEIGGGAKSGELGVPGLIHDYCSAFHPLGVGSPFWREVGLDRHGLEWAWPEIDCAHPLDDGSAGLLHRSIEQTAAGLGADGRRWLLAFGDLVSGFDQIAPDLLRPVVNVPRHPFRLAAFGPRALLPATWLARFFTTPQARALFGGVAAHAFHRLDRPMTASLGMMITASGHRFGWPVAVGGSGAITRAAAAALTRAGGRIETGVTVVDRSQLPDADIVMLDLSAAQVLALFGDRMPTRIAKAYGRYRVGSSAFKVDFAIRGDVPWRNRETAAAGTVHLGGDLAEIAYTEKQRAAGVMVDNPFVLVGQQYVADASRSNGDVNPIWSYAHVPAGYTGDATEAVIRQIERFAPGFRDQIVWSESRGTVALERYNANYAGGDIIGGANTGVQMLLRPRPALDPYATGVDGVYICSQSAPPGAGIHGLCGYHAATTALRRAGIVAG</sequence>
<reference evidence="1 2" key="1">
    <citation type="submission" date="2018-03" db="EMBL/GenBank/DDBJ databases">
        <title>Characteristics and genome of n-alkane degrading marine bacteria Gordonia iterans isolated from crude oil contaminated in Tae-an, South Korea.</title>
        <authorList>
            <person name="Lee S.-S."/>
            <person name="Kim H."/>
        </authorList>
    </citation>
    <scope>NUCLEOTIDE SEQUENCE [LARGE SCALE GENOMIC DNA]</scope>
    <source>
        <strain evidence="1 2">Co17</strain>
    </source>
</reference>
<gene>
    <name evidence="1" type="ORF">C6V83_01700</name>
</gene>
<dbReference type="PANTHER" id="PTHR10668">
    <property type="entry name" value="PHYTOENE DEHYDROGENASE"/>
    <property type="match status" value="1"/>
</dbReference>
<proteinExistence type="predicted"/>
<dbReference type="SUPFAM" id="SSF51905">
    <property type="entry name" value="FAD/NAD(P)-binding domain"/>
    <property type="match status" value="1"/>
</dbReference>
<dbReference type="Proteomes" id="UP000239814">
    <property type="component" value="Chromosome"/>
</dbReference>
<dbReference type="Pfam" id="PF13450">
    <property type="entry name" value="NAD_binding_8"/>
    <property type="match status" value="1"/>
</dbReference>
<dbReference type="PANTHER" id="PTHR10668:SF105">
    <property type="entry name" value="DEHYDROGENASE-RELATED"/>
    <property type="match status" value="1"/>
</dbReference>
<dbReference type="KEGG" id="git:C6V83_01700"/>
<organism evidence="1 2">
    <name type="scientific">Gordonia iterans</name>
    <dbReference type="NCBI Taxonomy" id="1004901"/>
    <lineage>
        <taxon>Bacteria</taxon>
        <taxon>Bacillati</taxon>
        <taxon>Actinomycetota</taxon>
        <taxon>Actinomycetes</taxon>
        <taxon>Mycobacteriales</taxon>
        <taxon>Gordoniaceae</taxon>
        <taxon>Gordonia</taxon>
    </lineage>
</organism>
<dbReference type="EMBL" id="CP027433">
    <property type="protein sequence ID" value="AVL99197.1"/>
    <property type="molecule type" value="Genomic_DNA"/>
</dbReference>